<evidence type="ECO:0000259" key="6">
    <source>
        <dbReference type="Pfam" id="PF08546"/>
    </source>
</evidence>
<dbReference type="InterPro" id="IPR003710">
    <property type="entry name" value="ApbA"/>
</dbReference>
<dbReference type="InterPro" id="IPR029063">
    <property type="entry name" value="SAM-dependent_MTases_sf"/>
</dbReference>
<evidence type="ECO:0000256" key="3">
    <source>
        <dbReference type="ARBA" id="ARBA00023002"/>
    </source>
</evidence>
<dbReference type="Pfam" id="PF02558">
    <property type="entry name" value="ApbA"/>
    <property type="match status" value="1"/>
</dbReference>
<keyword evidence="9" id="KW-1185">Reference proteome</keyword>
<sequence>MSESGQSSAVSASAPLSPSARSTVAVLGPGGVGGLLAALLSRAGHRVICIARGETAAVLRRDGIRVRSRQFGEFTAAVEADTELRERVDLCLVTVKSTALSAAHDRVPPRLLADGVLVPLLNGVEHIDTLRGRFGPDRVVPAVVRVEATRTAPGVVEHGSPFVEIDLVGERERLGPAAALLTDAGVTTRVLADENAALWGKLAFLAPFALLTTRHRQPIGAVRTERRGELAALVGETVAVARACGAPMSAEDVLHRYDAFPADSRSSMQRDAQAGRPLELDAIGGALLRAAGRHGVPVPSASRLVTELASPPSASGASSSAQDHGRTRRSYDTVAEEYRSRIGGELAHKPLDRALLTALLEQAGTEHPVADLGCGPGHVTAWLTERGVRAVGIDLSPAMVALARRDHGATGSGSGSGDHGAAEFREGDLLRLPAADGEFGAAVALYSVIHLEPSELLGAFAEMRRVLRPSGLLLVAFHLGSEVNRLTEWWGHDVDLDFHFLTAETVAEALREAGFTVEARLERASHPQEASTRRAYLLARRDVGAPA</sequence>
<evidence type="ECO:0000256" key="4">
    <source>
        <dbReference type="SAM" id="MobiDB-lite"/>
    </source>
</evidence>
<evidence type="ECO:0000313" key="9">
    <source>
        <dbReference type="Proteomes" id="UP001206483"/>
    </source>
</evidence>
<comment type="similarity">
    <text evidence="1">Belongs to the ketopantoate reductase family.</text>
</comment>
<dbReference type="Gene3D" id="1.10.1040.10">
    <property type="entry name" value="N-(1-d-carboxylethyl)-l-norvaline Dehydrogenase, domain 2"/>
    <property type="match status" value="1"/>
</dbReference>
<evidence type="ECO:0000259" key="7">
    <source>
        <dbReference type="Pfam" id="PF13649"/>
    </source>
</evidence>
<protein>
    <submittedName>
        <fullName evidence="8">2-dehydropantoate 2-reductase</fullName>
    </submittedName>
</protein>
<evidence type="ECO:0000313" key="8">
    <source>
        <dbReference type="EMBL" id="MCP2311122.1"/>
    </source>
</evidence>
<dbReference type="InterPro" id="IPR051402">
    <property type="entry name" value="KPR-Related"/>
</dbReference>
<dbReference type="SUPFAM" id="SSF48179">
    <property type="entry name" value="6-phosphogluconate dehydrogenase C-terminal domain-like"/>
    <property type="match status" value="1"/>
</dbReference>
<accession>A0ABT1J138</accession>
<keyword evidence="3" id="KW-0560">Oxidoreductase</keyword>
<dbReference type="Pfam" id="PF08546">
    <property type="entry name" value="ApbA_C"/>
    <property type="match status" value="1"/>
</dbReference>
<organism evidence="8 9">
    <name type="scientific">Kitasatospora paracochleata</name>
    <dbReference type="NCBI Taxonomy" id="58354"/>
    <lineage>
        <taxon>Bacteria</taxon>
        <taxon>Bacillati</taxon>
        <taxon>Actinomycetota</taxon>
        <taxon>Actinomycetes</taxon>
        <taxon>Kitasatosporales</taxon>
        <taxon>Streptomycetaceae</taxon>
        <taxon>Kitasatospora</taxon>
    </lineage>
</organism>
<dbReference type="PANTHER" id="PTHR21708">
    <property type="entry name" value="PROBABLE 2-DEHYDROPANTOATE 2-REDUCTASE"/>
    <property type="match status" value="1"/>
</dbReference>
<evidence type="ECO:0000256" key="2">
    <source>
        <dbReference type="ARBA" id="ARBA00022857"/>
    </source>
</evidence>
<proteinExistence type="inferred from homology"/>
<feature type="compositionally biased region" description="Low complexity" evidence="4">
    <location>
        <begin position="309"/>
        <end position="321"/>
    </location>
</feature>
<feature type="domain" description="Ketopantoate reductase C-terminal" evidence="6">
    <location>
        <begin position="196"/>
        <end position="306"/>
    </location>
</feature>
<dbReference type="InterPro" id="IPR013328">
    <property type="entry name" value="6PGD_dom2"/>
</dbReference>
<dbReference type="NCBIfam" id="TIGR00745">
    <property type="entry name" value="apbA_panE"/>
    <property type="match status" value="1"/>
</dbReference>
<comment type="caution">
    <text evidence="8">The sequence shown here is derived from an EMBL/GenBank/DDBJ whole genome shotgun (WGS) entry which is preliminary data.</text>
</comment>
<dbReference type="InterPro" id="IPR013752">
    <property type="entry name" value="KPA_reductase"/>
</dbReference>
<name>A0ABT1J138_9ACTN</name>
<dbReference type="SUPFAM" id="SSF53335">
    <property type="entry name" value="S-adenosyl-L-methionine-dependent methyltransferases"/>
    <property type="match status" value="1"/>
</dbReference>
<dbReference type="PANTHER" id="PTHR21708:SF26">
    <property type="entry name" value="2-DEHYDROPANTOATE 2-REDUCTASE"/>
    <property type="match status" value="1"/>
</dbReference>
<dbReference type="Gene3D" id="3.40.50.150">
    <property type="entry name" value="Vaccinia Virus protein VP39"/>
    <property type="match status" value="1"/>
</dbReference>
<dbReference type="Pfam" id="PF13649">
    <property type="entry name" value="Methyltransf_25"/>
    <property type="match status" value="1"/>
</dbReference>
<reference evidence="8 9" key="1">
    <citation type="submission" date="2022-06" db="EMBL/GenBank/DDBJ databases">
        <title>Sequencing the genomes of 1000 actinobacteria strains.</title>
        <authorList>
            <person name="Klenk H.-P."/>
        </authorList>
    </citation>
    <scope>NUCLEOTIDE SEQUENCE [LARGE SCALE GENOMIC DNA]</scope>
    <source>
        <strain evidence="8 9">DSM 41656</strain>
    </source>
</reference>
<dbReference type="InterPro" id="IPR036291">
    <property type="entry name" value="NAD(P)-bd_dom_sf"/>
</dbReference>
<feature type="domain" description="Ketopantoate reductase N-terminal" evidence="5">
    <location>
        <begin position="24"/>
        <end position="159"/>
    </location>
</feature>
<dbReference type="CDD" id="cd02440">
    <property type="entry name" value="AdoMet_MTases"/>
    <property type="match status" value="1"/>
</dbReference>
<gene>
    <name evidence="8" type="ORF">FHR36_004285</name>
</gene>
<dbReference type="InterPro" id="IPR041698">
    <property type="entry name" value="Methyltransf_25"/>
</dbReference>
<dbReference type="InterPro" id="IPR013332">
    <property type="entry name" value="KPR_N"/>
</dbReference>
<dbReference type="Proteomes" id="UP001206483">
    <property type="component" value="Unassembled WGS sequence"/>
</dbReference>
<dbReference type="InterPro" id="IPR008927">
    <property type="entry name" value="6-PGluconate_DH-like_C_sf"/>
</dbReference>
<feature type="domain" description="Methyltransferase" evidence="7">
    <location>
        <begin position="369"/>
        <end position="471"/>
    </location>
</feature>
<dbReference type="Gene3D" id="3.40.50.720">
    <property type="entry name" value="NAD(P)-binding Rossmann-like Domain"/>
    <property type="match status" value="1"/>
</dbReference>
<evidence type="ECO:0000256" key="1">
    <source>
        <dbReference type="ARBA" id="ARBA00007870"/>
    </source>
</evidence>
<keyword evidence="2" id="KW-0521">NADP</keyword>
<evidence type="ECO:0000259" key="5">
    <source>
        <dbReference type="Pfam" id="PF02558"/>
    </source>
</evidence>
<dbReference type="SUPFAM" id="SSF51735">
    <property type="entry name" value="NAD(P)-binding Rossmann-fold domains"/>
    <property type="match status" value="1"/>
</dbReference>
<dbReference type="EMBL" id="JAMZDX010000004">
    <property type="protein sequence ID" value="MCP2311122.1"/>
    <property type="molecule type" value="Genomic_DNA"/>
</dbReference>
<feature type="region of interest" description="Disordered" evidence="4">
    <location>
        <begin position="305"/>
        <end position="331"/>
    </location>
</feature>